<accession>A0A0T9C9Q1</accession>
<evidence type="ECO:0000313" key="8">
    <source>
        <dbReference type="Proteomes" id="UP000044938"/>
    </source>
</evidence>
<evidence type="ECO:0000313" key="4">
    <source>
        <dbReference type="EMBL" id="COW05961.1"/>
    </source>
</evidence>
<evidence type="ECO:0000313" key="9">
    <source>
        <dbReference type="Proteomes" id="UP000049023"/>
    </source>
</evidence>
<dbReference type="EMBL" id="CSBK01002448">
    <property type="protein sequence ID" value="COZ84102.1"/>
    <property type="molecule type" value="Genomic_DNA"/>
</dbReference>
<feature type="compositionally biased region" description="Low complexity" evidence="1">
    <location>
        <begin position="1"/>
        <end position="13"/>
    </location>
</feature>
<dbReference type="EMBL" id="CSAJ01000160">
    <property type="protein sequence ID" value="COW05961.1"/>
    <property type="molecule type" value="Genomic_DNA"/>
</dbReference>
<evidence type="ECO:0000313" key="3">
    <source>
        <dbReference type="EMBL" id="COV10023.1"/>
    </source>
</evidence>
<evidence type="ECO:0000313" key="2">
    <source>
        <dbReference type="EMBL" id="CKR13513.1"/>
    </source>
</evidence>
<feature type="region of interest" description="Disordered" evidence="1">
    <location>
        <begin position="93"/>
        <end position="112"/>
    </location>
</feature>
<dbReference type="Proteomes" id="UP000044938">
    <property type="component" value="Unassembled WGS sequence"/>
</dbReference>
<reference evidence="6 7" key="1">
    <citation type="submission" date="2015-03" db="EMBL/GenBank/DDBJ databases">
        <authorList>
            <consortium name="Pathogen Informatics"/>
        </authorList>
    </citation>
    <scope>NUCLEOTIDE SEQUENCE [LARGE SCALE GENOMIC DNA]</scope>
    <source>
        <strain evidence="2 9">Bir 187</strain>
        <strain evidence="6">K00500041</strain>
        <strain evidence="4 8">M09401471</strain>
        <strain evidence="7">N09902308</strain>
    </source>
</reference>
<protein>
    <submittedName>
        <fullName evidence="3">Uncharacterized protein</fullName>
    </submittedName>
</protein>
<evidence type="ECO:0000313" key="6">
    <source>
        <dbReference type="Proteomes" id="UP000038802"/>
    </source>
</evidence>
<reference evidence="5" key="3">
    <citation type="submission" date="2015-03" db="EMBL/GenBank/DDBJ databases">
        <authorList>
            <consortium name="Pathogen Informatics"/>
            <person name="Murphy D."/>
        </authorList>
    </citation>
    <scope>NUCLEOTIDE SEQUENCE</scope>
    <source>
        <strain evidence="5">N09902308</strain>
    </source>
</reference>
<feature type="region of interest" description="Disordered" evidence="1">
    <location>
        <begin position="1"/>
        <end position="38"/>
    </location>
</feature>
<proteinExistence type="predicted"/>
<evidence type="ECO:0000313" key="7">
    <source>
        <dbReference type="Proteomes" id="UP000039021"/>
    </source>
</evidence>
<reference evidence="3" key="2">
    <citation type="submission" date="2015-03" db="EMBL/GenBank/DDBJ databases">
        <authorList>
            <person name="Murphy D."/>
        </authorList>
    </citation>
    <scope>NUCLEOTIDE SEQUENCE [LARGE SCALE GENOMIC DNA]</scope>
    <source>
        <strain evidence="3">K00500041</strain>
    </source>
</reference>
<dbReference type="Proteomes" id="UP000049023">
    <property type="component" value="Unassembled WGS sequence"/>
</dbReference>
<dbReference type="Proteomes" id="UP000038802">
    <property type="component" value="Unassembled WGS sequence"/>
</dbReference>
<organism evidence="3 6">
    <name type="scientific">Mycobacterium tuberculosis</name>
    <dbReference type="NCBI Taxonomy" id="1773"/>
    <lineage>
        <taxon>Bacteria</taxon>
        <taxon>Bacillati</taxon>
        <taxon>Actinomycetota</taxon>
        <taxon>Actinomycetes</taxon>
        <taxon>Mycobacteriales</taxon>
        <taxon>Mycobacteriaceae</taxon>
        <taxon>Mycobacterium</taxon>
        <taxon>Mycobacterium tuberculosis complex</taxon>
    </lineage>
</organism>
<dbReference type="AlphaFoldDB" id="A0A0T9C9Q1"/>
<sequence length="129" mass="13135">MYDAAASTIAADADPCHHPTTNPDVTDPNDIAAQCSSEARSSQAAAAANIGADPAPANTLAELTSGGSTAKFGSIATVLPQPRRHTFIRCANKQPRSRMKVRTDPERGGQTPLCIGATITVPPTGAGAP</sequence>
<dbReference type="Proteomes" id="UP000039021">
    <property type="component" value="Unassembled WGS sequence"/>
</dbReference>
<evidence type="ECO:0000313" key="5">
    <source>
        <dbReference type="EMBL" id="COZ84102.1"/>
    </source>
</evidence>
<name>A0A0T9C9Q1_MYCTX</name>
<dbReference type="EMBL" id="CNFU01000087">
    <property type="protein sequence ID" value="CKR13513.1"/>
    <property type="molecule type" value="Genomic_DNA"/>
</dbReference>
<evidence type="ECO:0000256" key="1">
    <source>
        <dbReference type="SAM" id="MobiDB-lite"/>
    </source>
</evidence>
<gene>
    <name evidence="3" type="ORF">ERS007703_00521</name>
    <name evidence="4" type="ORF">ERS007720_01558</name>
    <name evidence="5" type="ORF">ERS007739_04181</name>
    <name evidence="2" type="ORF">ERS027661_00653</name>
</gene>
<dbReference type="EMBL" id="CSAE01000031">
    <property type="protein sequence ID" value="COV10023.1"/>
    <property type="molecule type" value="Genomic_DNA"/>
</dbReference>